<keyword evidence="1" id="KW-0547">Nucleotide-binding</keyword>
<evidence type="ECO:0000256" key="3">
    <source>
        <dbReference type="ARBA" id="ARBA00022840"/>
    </source>
</evidence>
<evidence type="ECO:0000256" key="1">
    <source>
        <dbReference type="ARBA" id="ARBA00022741"/>
    </source>
</evidence>
<dbReference type="PANTHER" id="PTHR43146">
    <property type="entry name" value="CANCER-RELATED NUCLEOSIDE-TRIPHOSPHATASE"/>
    <property type="match status" value="1"/>
</dbReference>
<dbReference type="InterPro" id="IPR004948">
    <property type="entry name" value="Nuc-triphosphatase_THEP1"/>
</dbReference>
<sequence length="179" mass="19470">MHTLLLTGKSQMGKTTLLKRIIDTVGAEHFGGFYTEEIRDASERMGFTCVLLGGGTLPLAHVGLNGPHRVGRYGVRAGWFNEEVRRSLTEAKDSGKIVVADEIGRMQMSDPEFLPFIQGLIASPEPGILLGSIMEESDADADALKALPGVRVLPVTWENRDRLQAEIASEIEALLRAGK</sequence>
<evidence type="ECO:0000313" key="5">
    <source>
        <dbReference type="Proteomes" id="UP001589747"/>
    </source>
</evidence>
<evidence type="ECO:0000256" key="2">
    <source>
        <dbReference type="ARBA" id="ARBA00022801"/>
    </source>
</evidence>
<keyword evidence="5" id="KW-1185">Reference proteome</keyword>
<keyword evidence="2" id="KW-0378">Hydrolase</keyword>
<dbReference type="RefSeq" id="WP_377494660.1">
    <property type="nucleotide sequence ID" value="NZ_JBHMDO010000022.1"/>
</dbReference>
<protein>
    <submittedName>
        <fullName evidence="4">Nucleoside-triphosphatase</fullName>
    </submittedName>
</protein>
<gene>
    <name evidence="4" type="ORF">ACFFSY_13415</name>
</gene>
<keyword evidence="3" id="KW-0067">ATP-binding</keyword>
<proteinExistence type="predicted"/>
<evidence type="ECO:0000313" key="4">
    <source>
        <dbReference type="EMBL" id="MFB9326920.1"/>
    </source>
</evidence>
<dbReference type="PANTHER" id="PTHR43146:SF1">
    <property type="entry name" value="CANCER-RELATED NUCLEOSIDE-TRIPHOSPHATASE"/>
    <property type="match status" value="1"/>
</dbReference>
<name>A0ABV5KNW1_9BACL</name>
<dbReference type="EMBL" id="JBHMDO010000022">
    <property type="protein sequence ID" value="MFB9326920.1"/>
    <property type="molecule type" value="Genomic_DNA"/>
</dbReference>
<dbReference type="InterPro" id="IPR027417">
    <property type="entry name" value="P-loop_NTPase"/>
</dbReference>
<organism evidence="4 5">
    <name type="scientific">Paenibacillus aurantiacus</name>
    <dbReference type="NCBI Taxonomy" id="1936118"/>
    <lineage>
        <taxon>Bacteria</taxon>
        <taxon>Bacillati</taxon>
        <taxon>Bacillota</taxon>
        <taxon>Bacilli</taxon>
        <taxon>Bacillales</taxon>
        <taxon>Paenibacillaceae</taxon>
        <taxon>Paenibacillus</taxon>
    </lineage>
</organism>
<accession>A0ABV5KNW1</accession>
<dbReference type="Pfam" id="PF03266">
    <property type="entry name" value="NTPase_1"/>
    <property type="match status" value="1"/>
</dbReference>
<comment type="caution">
    <text evidence="4">The sequence shown here is derived from an EMBL/GenBank/DDBJ whole genome shotgun (WGS) entry which is preliminary data.</text>
</comment>
<dbReference type="Gene3D" id="3.40.50.300">
    <property type="entry name" value="P-loop containing nucleotide triphosphate hydrolases"/>
    <property type="match status" value="1"/>
</dbReference>
<dbReference type="Proteomes" id="UP001589747">
    <property type="component" value="Unassembled WGS sequence"/>
</dbReference>
<dbReference type="SUPFAM" id="SSF52540">
    <property type="entry name" value="P-loop containing nucleoside triphosphate hydrolases"/>
    <property type="match status" value="1"/>
</dbReference>
<reference evidence="4 5" key="1">
    <citation type="submission" date="2024-09" db="EMBL/GenBank/DDBJ databases">
        <authorList>
            <person name="Sun Q."/>
            <person name="Mori K."/>
        </authorList>
    </citation>
    <scope>NUCLEOTIDE SEQUENCE [LARGE SCALE GENOMIC DNA]</scope>
    <source>
        <strain evidence="4 5">TISTR 2452</strain>
    </source>
</reference>